<gene>
    <name evidence="1" type="primary">N19B2.150</name>
</gene>
<name>Q8WPP7_9TRYP</name>
<reference evidence="1" key="2">
    <citation type="journal article" date="2002" name="Mol. Biochem. Parasitol.">
        <title>The architecture of variant surface glycoprotein gene expression sites in Trypanosoma brucei.</title>
        <authorList>
            <person name="Berriman M."/>
            <person name="Hall N."/>
            <person name="Sheader K."/>
            <person name="Bringaud F."/>
            <person name="Tiwari B."/>
            <person name="Isobe T."/>
            <person name="Bowman S."/>
            <person name="Corton C."/>
            <person name="Clark L."/>
            <person name="Cross G.A.M."/>
            <person name="Hoek M."/>
            <person name="Zanders T."/>
            <person name="Berberof M."/>
            <person name="Borst P."/>
            <person name="Rudenko G."/>
        </authorList>
    </citation>
    <scope>NUCLEOTIDE SEQUENCE</scope>
    <source>
        <strain evidence="1">427</strain>
    </source>
</reference>
<sequence length="150" mass="17128">MQHHPASFPRISTINNFQYICTDSRAQPPSHDDFTVLLPPPQHPSRALVKHLSTLRYYPTHTVWAIYIRSLHASSLRHPRARCPVTISLVTFFLTLTISNYANSTISSNPFTLPLQPLHLACKATHQPSKIRSLELRLFSLMKGLLFFLL</sequence>
<protein>
    <submittedName>
        <fullName evidence="1">Uncharacterized protein N19B2.150</fullName>
    </submittedName>
</protein>
<reference evidence="1" key="1">
    <citation type="journal article" date="1998" name="Mol. Biochem. Parasitol.">
        <title>Selection for activation of a new variant surface glycoprotein gene expression site in Trypanosoma brucei can result in deletion of the old one.</title>
        <authorList>
            <person name="Rudenko G."/>
            <person name="Chaves I."/>
            <person name="Dirks-Mulder A."/>
            <person name="Borst P."/>
        </authorList>
    </citation>
    <scope>NUCLEOTIDE SEQUENCE</scope>
    <source>
        <strain evidence="1">427</strain>
    </source>
</reference>
<evidence type="ECO:0000313" key="1">
    <source>
        <dbReference type="EMBL" id="CAD21777.1"/>
    </source>
</evidence>
<dbReference type="AlphaFoldDB" id="Q8WPP7"/>
<organism evidence="1">
    <name type="scientific">Trypanosoma brucei</name>
    <dbReference type="NCBI Taxonomy" id="5691"/>
    <lineage>
        <taxon>Eukaryota</taxon>
        <taxon>Discoba</taxon>
        <taxon>Euglenozoa</taxon>
        <taxon>Kinetoplastea</taxon>
        <taxon>Metakinetoplastina</taxon>
        <taxon>Trypanosomatida</taxon>
        <taxon>Trypanosomatidae</taxon>
        <taxon>Trypanosoma</taxon>
    </lineage>
</organism>
<dbReference type="EMBL" id="AL671256">
    <property type="protein sequence ID" value="CAD21777.1"/>
    <property type="molecule type" value="Genomic_DNA"/>
</dbReference>
<proteinExistence type="predicted"/>
<accession>Q8WPP7</accession>
<reference evidence="1" key="3">
    <citation type="submission" date="2002-01" db="EMBL/GenBank/DDBJ databases">
        <title>Construction and Characterization of Three Bacterial Artificial Chromosome Libraries for Trypanosoma brucei.</title>
        <authorList>
            <person name="Zeng C."/>
            <person name="Zhao B."/>
            <person name="Hierl M."/>
            <person name="Catanese J."/>
            <person name="Gerrard C."/>
            <person name="Melville S.E."/>
            <person name="Hoek M."/>
            <person name="Navarro M."/>
            <person name="Cross G.A.M."/>
            <person name="El-Sayed N."/>
            <person name="Berberof M."/>
            <person name="Rudenko G."/>
            <person name="Borst P."/>
            <person name="de Jong P."/>
        </authorList>
    </citation>
    <scope>NUCLEOTIDE SEQUENCE</scope>
    <source>
        <strain evidence="1">427</strain>
    </source>
</reference>